<dbReference type="InterPro" id="IPR003010">
    <property type="entry name" value="C-N_Hydrolase"/>
</dbReference>
<evidence type="ECO:0000256" key="8">
    <source>
        <dbReference type="HAMAP-Rule" id="MF_01148"/>
    </source>
</evidence>
<dbReference type="NCBIfam" id="TIGR00546">
    <property type="entry name" value="lnt"/>
    <property type="match status" value="1"/>
</dbReference>
<comment type="catalytic activity">
    <reaction evidence="8">
        <text>N-terminal S-1,2-diacyl-sn-glyceryl-L-cysteinyl-[lipoprotein] + a glycerophospholipid = N-acyl-S-1,2-diacyl-sn-glyceryl-L-cysteinyl-[lipoprotein] + a 2-acyl-sn-glycero-3-phospholipid + H(+)</text>
        <dbReference type="Rhea" id="RHEA:48228"/>
        <dbReference type="Rhea" id="RHEA-COMP:14681"/>
        <dbReference type="Rhea" id="RHEA-COMP:14684"/>
        <dbReference type="ChEBI" id="CHEBI:15378"/>
        <dbReference type="ChEBI" id="CHEBI:136912"/>
        <dbReference type="ChEBI" id="CHEBI:140656"/>
        <dbReference type="ChEBI" id="CHEBI:140657"/>
        <dbReference type="ChEBI" id="CHEBI:140660"/>
        <dbReference type="EC" id="2.3.1.269"/>
    </reaction>
</comment>
<reference evidence="10" key="2">
    <citation type="submission" date="2020-09" db="EMBL/GenBank/DDBJ databases">
        <authorList>
            <person name="Sun Q."/>
            <person name="Ohkuma M."/>
        </authorList>
    </citation>
    <scope>NUCLEOTIDE SEQUENCE</scope>
    <source>
        <strain evidence="10">JCM 3313</strain>
    </source>
</reference>
<proteinExistence type="inferred from homology"/>
<comment type="function">
    <text evidence="8">Catalyzes the phospholipid dependent N-acylation of the N-terminal cysteine of apolipoprotein, the last step in lipoprotein maturation.</text>
</comment>
<dbReference type="HAMAP" id="MF_01148">
    <property type="entry name" value="Lnt"/>
    <property type="match status" value="1"/>
</dbReference>
<keyword evidence="6 8" id="KW-0472">Membrane</keyword>
<feature type="transmembrane region" description="Helical" evidence="8">
    <location>
        <begin position="492"/>
        <end position="513"/>
    </location>
</feature>
<feature type="transmembrane region" description="Helical" evidence="8">
    <location>
        <begin position="177"/>
        <end position="200"/>
    </location>
</feature>
<evidence type="ECO:0000256" key="1">
    <source>
        <dbReference type="ARBA" id="ARBA00004651"/>
    </source>
</evidence>
<name>A0A918EDN3_9PSEU</name>
<dbReference type="CDD" id="cd07571">
    <property type="entry name" value="ALP_N-acyl_transferase"/>
    <property type="match status" value="1"/>
</dbReference>
<comment type="caution">
    <text evidence="10">The sequence shown here is derived from an EMBL/GenBank/DDBJ whole genome shotgun (WGS) entry which is preliminary data.</text>
</comment>
<dbReference type="Gene3D" id="3.60.110.10">
    <property type="entry name" value="Carbon-nitrogen hydrolase"/>
    <property type="match status" value="1"/>
</dbReference>
<dbReference type="Pfam" id="PF20154">
    <property type="entry name" value="LNT_N"/>
    <property type="match status" value="1"/>
</dbReference>
<protein>
    <recommendedName>
        <fullName evidence="8">Apolipoprotein N-acyltransferase</fullName>
        <shortName evidence="8">ALP N-acyltransferase</shortName>
        <ecNumber evidence="8">2.3.1.269</ecNumber>
    </recommendedName>
</protein>
<evidence type="ECO:0000313" key="11">
    <source>
        <dbReference type="Proteomes" id="UP000639606"/>
    </source>
</evidence>
<evidence type="ECO:0000256" key="4">
    <source>
        <dbReference type="ARBA" id="ARBA00022692"/>
    </source>
</evidence>
<feature type="transmembrane region" description="Helical" evidence="8">
    <location>
        <begin position="82"/>
        <end position="100"/>
    </location>
</feature>
<evidence type="ECO:0000313" key="10">
    <source>
        <dbReference type="EMBL" id="GGP49074.1"/>
    </source>
</evidence>
<dbReference type="GO" id="GO:0016410">
    <property type="term" value="F:N-acyltransferase activity"/>
    <property type="evidence" value="ECO:0007669"/>
    <property type="project" value="UniProtKB-UniRule"/>
</dbReference>
<feature type="transmembrane region" description="Helical" evidence="8">
    <location>
        <begin position="112"/>
        <end position="134"/>
    </location>
</feature>
<dbReference type="InterPro" id="IPR004563">
    <property type="entry name" value="Apolipo_AcylTrfase"/>
</dbReference>
<evidence type="ECO:0000256" key="2">
    <source>
        <dbReference type="ARBA" id="ARBA00022475"/>
    </source>
</evidence>
<keyword evidence="3 8" id="KW-0808">Transferase</keyword>
<evidence type="ECO:0000259" key="9">
    <source>
        <dbReference type="PROSITE" id="PS50263"/>
    </source>
</evidence>
<feature type="transmembrane region" description="Helical" evidence="8">
    <location>
        <begin position="58"/>
        <end position="75"/>
    </location>
</feature>
<dbReference type="AlphaFoldDB" id="A0A918EDN3"/>
<evidence type="ECO:0000256" key="6">
    <source>
        <dbReference type="ARBA" id="ARBA00023136"/>
    </source>
</evidence>
<comment type="subcellular location">
    <subcellularLocation>
        <location evidence="1 8">Cell membrane</location>
        <topology evidence="1 8">Multi-pass membrane protein</topology>
    </subcellularLocation>
</comment>
<dbReference type="PANTHER" id="PTHR38686:SF1">
    <property type="entry name" value="APOLIPOPROTEIN N-ACYLTRANSFERASE"/>
    <property type="match status" value="1"/>
</dbReference>
<feature type="transmembrane region" description="Helical" evidence="8">
    <location>
        <begin position="35"/>
        <end position="52"/>
    </location>
</feature>
<dbReference type="PROSITE" id="PS50263">
    <property type="entry name" value="CN_HYDROLASE"/>
    <property type="match status" value="1"/>
</dbReference>
<evidence type="ECO:0000256" key="7">
    <source>
        <dbReference type="ARBA" id="ARBA00023315"/>
    </source>
</evidence>
<keyword evidence="11" id="KW-1185">Reference proteome</keyword>
<evidence type="ECO:0000256" key="5">
    <source>
        <dbReference type="ARBA" id="ARBA00022989"/>
    </source>
</evidence>
<dbReference type="SUPFAM" id="SSF56317">
    <property type="entry name" value="Carbon-nitrogen hydrolase"/>
    <property type="match status" value="1"/>
</dbReference>
<dbReference type="GO" id="GO:0042158">
    <property type="term" value="P:lipoprotein biosynthetic process"/>
    <property type="evidence" value="ECO:0007669"/>
    <property type="project" value="UniProtKB-UniRule"/>
</dbReference>
<sequence>MRLRRVARYWPEVRIGVHVGISAGIDAVTKRVPGLARYAAAALAGVALHVAFPPRTLWWTAIVAFAVLWFTLRGVRVRRAALLGFVFGLGFFLPHLLWINDFLGRDFGLPPWLGLSALMALFTAATCALVPLVARLPAAPVWAALLFVLQESARSRVPANGFPWGRVAFGQVEGPYLPLAAIGGAPLVSFAVVVTGFGVAAWAARPRDPRRAWAVLPLAAALAVTPLVGVDAQHGERTVAVVQGNAPDVGLGLLHERDTLRRNHLRATAELTARIRAGEVPRPDLVVWPESATGAGERDPVLDRAVAELGVPTLIGALRRVDGREENAVIAWDPRTGAGPSYAKQELVPFGEYIPMRSLATLVTPFAEAPDLSAGTEPGVFDIAGTRVGVGICYEAAYDAVLRESAAEGARLFVVPTNNAWYGPGEMTYQQLGMARLRAVEHGRAVVVAAISGVSAVVRPDGSVVRSTGMFTEDLLVESVPLRSDTTLATRFGGVLEALFALMALAGAGWPLLRGWRARQSRRSRSVAV</sequence>
<reference evidence="10" key="1">
    <citation type="journal article" date="2014" name="Int. J. Syst. Evol. Microbiol.">
        <title>Complete genome sequence of Corynebacterium casei LMG S-19264T (=DSM 44701T), isolated from a smear-ripened cheese.</title>
        <authorList>
            <consortium name="US DOE Joint Genome Institute (JGI-PGF)"/>
            <person name="Walter F."/>
            <person name="Albersmeier A."/>
            <person name="Kalinowski J."/>
            <person name="Ruckert C."/>
        </authorList>
    </citation>
    <scope>NUCLEOTIDE SEQUENCE</scope>
    <source>
        <strain evidence="10">JCM 3313</strain>
    </source>
</reference>
<organism evidence="10 11">
    <name type="scientific">Saccharothrix coeruleofusca</name>
    <dbReference type="NCBI Taxonomy" id="33919"/>
    <lineage>
        <taxon>Bacteria</taxon>
        <taxon>Bacillati</taxon>
        <taxon>Actinomycetota</taxon>
        <taxon>Actinomycetes</taxon>
        <taxon>Pseudonocardiales</taxon>
        <taxon>Pseudonocardiaceae</taxon>
        <taxon>Saccharothrix</taxon>
    </lineage>
</organism>
<dbReference type="InterPro" id="IPR045378">
    <property type="entry name" value="LNT_N"/>
</dbReference>
<feature type="domain" description="CN hydrolase" evidence="9">
    <location>
        <begin position="237"/>
        <end position="482"/>
    </location>
</feature>
<dbReference type="InterPro" id="IPR036526">
    <property type="entry name" value="C-N_Hydrolase_sf"/>
</dbReference>
<dbReference type="Pfam" id="PF00795">
    <property type="entry name" value="CN_hydrolase"/>
    <property type="match status" value="1"/>
</dbReference>
<dbReference type="EC" id="2.3.1.269" evidence="8"/>
<keyword evidence="2 8" id="KW-1003">Cell membrane</keyword>
<comment type="pathway">
    <text evidence="8">Protein modification; lipoprotein biosynthesis (N-acyl transfer).</text>
</comment>
<dbReference type="Proteomes" id="UP000639606">
    <property type="component" value="Unassembled WGS sequence"/>
</dbReference>
<keyword evidence="7 8" id="KW-0012">Acyltransferase</keyword>
<accession>A0A918EDN3</accession>
<dbReference type="EMBL" id="BMRG01000003">
    <property type="protein sequence ID" value="GGP49074.1"/>
    <property type="molecule type" value="Genomic_DNA"/>
</dbReference>
<comment type="similarity">
    <text evidence="8">Belongs to the CN hydrolase family. Apolipoprotein N-acyltransferase subfamily.</text>
</comment>
<dbReference type="GO" id="GO:0005886">
    <property type="term" value="C:plasma membrane"/>
    <property type="evidence" value="ECO:0007669"/>
    <property type="project" value="UniProtKB-SubCell"/>
</dbReference>
<dbReference type="PANTHER" id="PTHR38686">
    <property type="entry name" value="APOLIPOPROTEIN N-ACYLTRANSFERASE"/>
    <property type="match status" value="1"/>
</dbReference>
<evidence type="ECO:0000256" key="3">
    <source>
        <dbReference type="ARBA" id="ARBA00022679"/>
    </source>
</evidence>
<gene>
    <name evidence="8 10" type="primary">lnt</name>
    <name evidence="10" type="ORF">GCM10010185_21550</name>
</gene>
<keyword evidence="4 8" id="KW-0812">Transmembrane</keyword>
<keyword evidence="5 8" id="KW-1133">Transmembrane helix</keyword>